<feature type="repeat" description="TPR" evidence="1">
    <location>
        <begin position="151"/>
        <end position="184"/>
    </location>
</feature>
<dbReference type="InterPro" id="IPR011990">
    <property type="entry name" value="TPR-like_helical_dom_sf"/>
</dbReference>
<feature type="chain" id="PRO_5012984913" evidence="2">
    <location>
        <begin position="20"/>
        <end position="293"/>
    </location>
</feature>
<evidence type="ECO:0000313" key="4">
    <source>
        <dbReference type="Proteomes" id="UP000198131"/>
    </source>
</evidence>
<reference evidence="4" key="1">
    <citation type="submission" date="2017-06" db="EMBL/GenBank/DDBJ databases">
        <authorList>
            <person name="Varghese N."/>
            <person name="Submissions S."/>
        </authorList>
    </citation>
    <scope>NUCLEOTIDE SEQUENCE [LARGE SCALE GENOMIC DNA]</scope>
    <source>
        <strain evidence="4">DSM 11116</strain>
    </source>
</reference>
<evidence type="ECO:0000313" key="3">
    <source>
        <dbReference type="EMBL" id="SNC61075.1"/>
    </source>
</evidence>
<keyword evidence="4" id="KW-1185">Reference proteome</keyword>
<dbReference type="EMBL" id="FYEW01000001">
    <property type="protein sequence ID" value="SNC61075.1"/>
    <property type="molecule type" value="Genomic_DNA"/>
</dbReference>
<dbReference type="PROSITE" id="PS50005">
    <property type="entry name" value="TPR"/>
    <property type="match status" value="1"/>
</dbReference>
<name>A0A212T4Y6_9BACT</name>
<evidence type="ECO:0000256" key="2">
    <source>
        <dbReference type="SAM" id="SignalP"/>
    </source>
</evidence>
<sequence length="293" mass="32528">MKKLLTPLLGLLLTVPAMAQQATLPQRLADKACDCIGQPAVPDSALTRLEKCLPQAFASVVKEGGGADAKVMNTVEGIRGSMRQAQELLGQSCPAVRNAVVQQKQTKFYATSSVASAAVAYQAGSDLLVKKQYAAALPHFLTAIKRDPQFVKALDDAAVCYRQTKDLKKAEAYYEKSLSVFPEGNLALLNMAVVKTLQHKDDDARTYYEKLRFFHPYDPEGYFGAGKMALLRRDFPQAMQNLFSAHRLYVEQESPYLSDSNRLLTVLYSAMKEQNQLDLFRSTAKEYNLNISE</sequence>
<evidence type="ECO:0000256" key="1">
    <source>
        <dbReference type="PROSITE-ProRule" id="PRU00339"/>
    </source>
</evidence>
<dbReference type="Gene3D" id="1.25.40.10">
    <property type="entry name" value="Tetratricopeptide repeat domain"/>
    <property type="match status" value="1"/>
</dbReference>
<proteinExistence type="predicted"/>
<dbReference type="RefSeq" id="WP_088841737.1">
    <property type="nucleotide sequence ID" value="NZ_FYEW01000001.1"/>
</dbReference>
<accession>A0A212T4Y6</accession>
<feature type="signal peptide" evidence="2">
    <location>
        <begin position="1"/>
        <end position="19"/>
    </location>
</feature>
<keyword evidence="1" id="KW-0802">TPR repeat</keyword>
<keyword evidence="2" id="KW-0732">Signal</keyword>
<organism evidence="3 4">
    <name type="scientific">Hymenobacter gelipurpurascens</name>
    <dbReference type="NCBI Taxonomy" id="89968"/>
    <lineage>
        <taxon>Bacteria</taxon>
        <taxon>Pseudomonadati</taxon>
        <taxon>Bacteroidota</taxon>
        <taxon>Cytophagia</taxon>
        <taxon>Cytophagales</taxon>
        <taxon>Hymenobacteraceae</taxon>
        <taxon>Hymenobacter</taxon>
    </lineage>
</organism>
<gene>
    <name evidence="3" type="ORF">SAMN06265337_0391</name>
</gene>
<dbReference type="Proteomes" id="UP000198131">
    <property type="component" value="Unassembled WGS sequence"/>
</dbReference>
<dbReference type="OrthoDB" id="9811837at2"/>
<dbReference type="SMART" id="SM00028">
    <property type="entry name" value="TPR"/>
    <property type="match status" value="4"/>
</dbReference>
<dbReference type="InterPro" id="IPR019734">
    <property type="entry name" value="TPR_rpt"/>
</dbReference>
<dbReference type="Pfam" id="PF13432">
    <property type="entry name" value="TPR_16"/>
    <property type="match status" value="1"/>
</dbReference>
<dbReference type="AlphaFoldDB" id="A0A212T4Y6"/>
<protein>
    <submittedName>
        <fullName evidence="3">Tetratricopeptide repeat-containing protein</fullName>
    </submittedName>
</protein>
<dbReference type="SUPFAM" id="SSF48452">
    <property type="entry name" value="TPR-like"/>
    <property type="match status" value="1"/>
</dbReference>